<dbReference type="AlphaFoldDB" id="A0A832WS37"/>
<dbReference type="RefSeq" id="WP_010980148.1">
    <property type="nucleotide sequence ID" value="NZ_BAABQO010000001.1"/>
</dbReference>
<name>A0A832WS37_9CREN</name>
<gene>
    <name evidence="1" type="ORF">HA332_00500</name>
</gene>
<dbReference type="OMA" id="YDCETES"/>
<organism evidence="1 2">
    <name type="scientific">Sulfurisphaera tokodaii</name>
    <dbReference type="NCBI Taxonomy" id="111955"/>
    <lineage>
        <taxon>Archaea</taxon>
        <taxon>Thermoproteota</taxon>
        <taxon>Thermoprotei</taxon>
        <taxon>Sulfolobales</taxon>
        <taxon>Sulfolobaceae</taxon>
        <taxon>Sulfurisphaera</taxon>
    </lineage>
</organism>
<proteinExistence type="predicted"/>
<dbReference type="EMBL" id="DUJO01000003">
    <property type="protein sequence ID" value="HII72904.1"/>
    <property type="molecule type" value="Genomic_DNA"/>
</dbReference>
<dbReference type="Proteomes" id="UP000646844">
    <property type="component" value="Unassembled WGS sequence"/>
</dbReference>
<dbReference type="GeneID" id="1460138"/>
<accession>A0A832WS37</accession>
<evidence type="ECO:0000313" key="2">
    <source>
        <dbReference type="Proteomes" id="UP000646844"/>
    </source>
</evidence>
<protein>
    <submittedName>
        <fullName evidence="1">Uncharacterized protein</fullName>
    </submittedName>
</protein>
<comment type="caution">
    <text evidence="1">The sequence shown here is derived from an EMBL/GenBank/DDBJ whole genome shotgun (WGS) entry which is preliminary data.</text>
</comment>
<reference evidence="1" key="1">
    <citation type="journal article" date="2020" name="bioRxiv">
        <title>A rank-normalized archaeal taxonomy based on genome phylogeny resolves widespread incomplete and uneven classifications.</title>
        <authorList>
            <person name="Rinke C."/>
            <person name="Chuvochina M."/>
            <person name="Mussig A.J."/>
            <person name="Chaumeil P.-A."/>
            <person name="Waite D.W."/>
            <person name="Whitman W.B."/>
            <person name="Parks D.H."/>
            <person name="Hugenholtz P."/>
        </authorList>
    </citation>
    <scope>NUCLEOTIDE SEQUENCE</scope>
    <source>
        <strain evidence="1">UBA8838</strain>
    </source>
</reference>
<evidence type="ECO:0000313" key="1">
    <source>
        <dbReference type="EMBL" id="HII72904.1"/>
    </source>
</evidence>
<sequence length="105" mass="12168">MPPGFFSILDKIQYCYTSECIEKIVNEYLFSLIKESSSSNNIKLFNDDDSVTENEFFNYYKFSEALLEKAIENDIDLSIIINDLEGKLGKTHPIVVLLKQFLIEE</sequence>